<dbReference type="GO" id="GO:0006281">
    <property type="term" value="P:DNA repair"/>
    <property type="evidence" value="ECO:0007669"/>
    <property type="project" value="TreeGrafter"/>
</dbReference>
<dbReference type="NCBIfam" id="TIGR01549">
    <property type="entry name" value="HAD-SF-IA-v1"/>
    <property type="match status" value="1"/>
</dbReference>
<dbReference type="OrthoDB" id="9807630at2"/>
<comment type="similarity">
    <text evidence="3">Belongs to the HAD-like hydrolase superfamily. CbbY/CbbZ/Gph/YieH family.</text>
</comment>
<dbReference type="Gene3D" id="3.40.50.1000">
    <property type="entry name" value="HAD superfamily/HAD-like"/>
    <property type="match status" value="1"/>
</dbReference>
<keyword evidence="6" id="KW-1185">Reference proteome</keyword>
<evidence type="ECO:0000256" key="2">
    <source>
        <dbReference type="ARBA" id="ARBA00004818"/>
    </source>
</evidence>
<evidence type="ECO:0000313" key="6">
    <source>
        <dbReference type="Proteomes" id="UP000029736"/>
    </source>
</evidence>
<dbReference type="PANTHER" id="PTHR43434:SF1">
    <property type="entry name" value="PHOSPHOGLYCOLATE PHOSPHATASE"/>
    <property type="match status" value="1"/>
</dbReference>
<proteinExistence type="inferred from homology"/>
<comment type="pathway">
    <text evidence="2">Organic acid metabolism; glycolate biosynthesis; glycolate from 2-phosphoglycolate: step 1/1.</text>
</comment>
<dbReference type="InterPro" id="IPR023214">
    <property type="entry name" value="HAD_sf"/>
</dbReference>
<dbReference type="SFLD" id="SFLDG01135">
    <property type="entry name" value="C1.5.6:_HAD__Beta-PGM__Phospha"/>
    <property type="match status" value="1"/>
</dbReference>
<reference evidence="5 6" key="1">
    <citation type="journal article" date="2014" name="Int. J. Syst. Evol. Microbiol.">
        <title>Phaeodactylibacter xiamenensis gen. nov., sp. nov., a member of the family Saprospiraceae isolated from the marine alga Phaeodactylum tricornutum.</title>
        <authorList>
            <person name="Chen Z.Jr."/>
            <person name="Lei X."/>
            <person name="Lai Q."/>
            <person name="Li Y."/>
            <person name="Zhang B."/>
            <person name="Zhang J."/>
            <person name="Zhang H."/>
            <person name="Yang L."/>
            <person name="Zheng W."/>
            <person name="Tian Y."/>
            <person name="Yu Z."/>
            <person name="Xu H.Jr."/>
            <person name="Zheng T."/>
        </authorList>
    </citation>
    <scope>NUCLEOTIDE SEQUENCE [LARGE SCALE GENOMIC DNA]</scope>
    <source>
        <strain evidence="5 6">KD52</strain>
    </source>
</reference>
<dbReference type="InterPro" id="IPR041492">
    <property type="entry name" value="HAD_2"/>
</dbReference>
<dbReference type="InterPro" id="IPR023198">
    <property type="entry name" value="PGP-like_dom2"/>
</dbReference>
<sequence>MAFLDTIDLIVFDLDGTLVDSRFDLADAVNHAMQQLGRPTLSYEDLPPLLGSGLSYLLKESAGTDDPDTLRTAKAHFDAYYAEHFVTKTKPYPGVIDTLRALKPKKTAIYSNKLQHFTGRIAEALDMAPLMDIVQGANPDAYPLKPHPAGLHRIMEQLQVPAGRALMVGDSTHDIEAAKAAGMPTCAVTYGYRSRKELETEAPDYFIDRFPELLAL</sequence>
<evidence type="ECO:0000313" key="5">
    <source>
        <dbReference type="EMBL" id="KGE89842.1"/>
    </source>
</evidence>
<evidence type="ECO:0000256" key="1">
    <source>
        <dbReference type="ARBA" id="ARBA00000830"/>
    </source>
</evidence>
<evidence type="ECO:0000256" key="4">
    <source>
        <dbReference type="ARBA" id="ARBA00013078"/>
    </source>
</evidence>
<comment type="caution">
    <text evidence="5">The sequence shown here is derived from an EMBL/GenBank/DDBJ whole genome shotgun (WGS) entry which is preliminary data.</text>
</comment>
<dbReference type="SFLD" id="SFLDS00003">
    <property type="entry name" value="Haloacid_Dehalogenase"/>
    <property type="match status" value="1"/>
</dbReference>
<dbReference type="InterPro" id="IPR006439">
    <property type="entry name" value="HAD-SF_hydro_IA"/>
</dbReference>
<organism evidence="5 6">
    <name type="scientific">Phaeodactylibacter xiamenensis</name>
    <dbReference type="NCBI Taxonomy" id="1524460"/>
    <lineage>
        <taxon>Bacteria</taxon>
        <taxon>Pseudomonadati</taxon>
        <taxon>Bacteroidota</taxon>
        <taxon>Saprospiria</taxon>
        <taxon>Saprospirales</taxon>
        <taxon>Haliscomenobacteraceae</taxon>
        <taxon>Phaeodactylibacter</taxon>
    </lineage>
</organism>
<comment type="catalytic activity">
    <reaction evidence="1">
        <text>2-phosphoglycolate + H2O = glycolate + phosphate</text>
        <dbReference type="Rhea" id="RHEA:14369"/>
        <dbReference type="ChEBI" id="CHEBI:15377"/>
        <dbReference type="ChEBI" id="CHEBI:29805"/>
        <dbReference type="ChEBI" id="CHEBI:43474"/>
        <dbReference type="ChEBI" id="CHEBI:58033"/>
        <dbReference type="EC" id="3.1.3.18"/>
    </reaction>
</comment>
<accession>A0A098SG95</accession>
<dbReference type="Pfam" id="PF13419">
    <property type="entry name" value="HAD_2"/>
    <property type="match status" value="1"/>
</dbReference>
<dbReference type="SUPFAM" id="SSF56784">
    <property type="entry name" value="HAD-like"/>
    <property type="match status" value="1"/>
</dbReference>
<dbReference type="EMBL" id="JPOS01000002">
    <property type="protein sequence ID" value="KGE89842.1"/>
    <property type="molecule type" value="Genomic_DNA"/>
</dbReference>
<name>A0A098SG95_9BACT</name>
<dbReference type="RefSeq" id="WP_044215642.1">
    <property type="nucleotide sequence ID" value="NZ_JBKAGJ010000014.1"/>
</dbReference>
<dbReference type="EC" id="3.1.3.18" evidence="4"/>
<dbReference type="NCBIfam" id="TIGR01509">
    <property type="entry name" value="HAD-SF-IA-v3"/>
    <property type="match status" value="1"/>
</dbReference>
<dbReference type="InterPro" id="IPR050155">
    <property type="entry name" value="HAD-like_hydrolase_sf"/>
</dbReference>
<dbReference type="STRING" id="1524460.IX84_00590"/>
<dbReference type="PANTHER" id="PTHR43434">
    <property type="entry name" value="PHOSPHOGLYCOLATE PHOSPHATASE"/>
    <property type="match status" value="1"/>
</dbReference>
<dbReference type="InterPro" id="IPR036412">
    <property type="entry name" value="HAD-like_sf"/>
</dbReference>
<dbReference type="GO" id="GO:0008967">
    <property type="term" value="F:phosphoglycolate phosphatase activity"/>
    <property type="evidence" value="ECO:0007669"/>
    <property type="project" value="UniProtKB-EC"/>
</dbReference>
<dbReference type="AlphaFoldDB" id="A0A098SG95"/>
<evidence type="ECO:0000256" key="3">
    <source>
        <dbReference type="ARBA" id="ARBA00006171"/>
    </source>
</evidence>
<dbReference type="Gene3D" id="1.10.150.240">
    <property type="entry name" value="Putative phosphatase, domain 2"/>
    <property type="match status" value="1"/>
</dbReference>
<gene>
    <name evidence="5" type="ORF">IX84_00590</name>
</gene>
<dbReference type="SFLD" id="SFLDG01129">
    <property type="entry name" value="C1.5:_HAD__Beta-PGM__Phosphata"/>
    <property type="match status" value="1"/>
</dbReference>
<protein>
    <recommendedName>
        <fullName evidence="4">phosphoglycolate phosphatase</fullName>
        <ecNumber evidence="4">3.1.3.18</ecNumber>
    </recommendedName>
</protein>
<dbReference type="Proteomes" id="UP000029736">
    <property type="component" value="Unassembled WGS sequence"/>
</dbReference>
<dbReference type="GO" id="GO:0005829">
    <property type="term" value="C:cytosol"/>
    <property type="evidence" value="ECO:0007669"/>
    <property type="project" value="TreeGrafter"/>
</dbReference>